<feature type="non-terminal residue" evidence="1">
    <location>
        <position position="50"/>
    </location>
</feature>
<dbReference type="Gene3D" id="3.40.50.2300">
    <property type="match status" value="1"/>
</dbReference>
<name>A0A656K2H4_PSESF</name>
<accession>A0A656K2H4</accession>
<organism evidence="1 2">
    <name type="scientific">Pseudomonas syringae pv. actinidiae ICMP 19096</name>
    <dbReference type="NCBI Taxonomy" id="1194405"/>
    <lineage>
        <taxon>Bacteria</taxon>
        <taxon>Pseudomonadati</taxon>
        <taxon>Pseudomonadota</taxon>
        <taxon>Gammaproteobacteria</taxon>
        <taxon>Pseudomonadales</taxon>
        <taxon>Pseudomonadaceae</taxon>
        <taxon>Pseudomonas</taxon>
        <taxon>Pseudomonas syringae</taxon>
    </lineage>
</organism>
<proteinExistence type="predicted"/>
<gene>
    <name evidence="1" type="ORF">A245_07349</name>
</gene>
<comment type="caution">
    <text evidence="1">The sequence shown here is derived from an EMBL/GenBank/DDBJ whole genome shotgun (WGS) entry which is preliminary data.</text>
</comment>
<sequence length="50" mass="5390">MGKTIEPIVEDGASDWPTFAEKARKLLENDHVAATFGAYTSASRKAVLPV</sequence>
<dbReference type="SUPFAM" id="SSF53822">
    <property type="entry name" value="Periplasmic binding protein-like I"/>
    <property type="match status" value="1"/>
</dbReference>
<protein>
    <submittedName>
        <fullName evidence="1">Extracellular ligand-binding receptor</fullName>
    </submittedName>
</protein>
<dbReference type="PANTHER" id="PTHR47628:SF1">
    <property type="entry name" value="ALIPHATIC AMIDASE EXPRESSION-REGULATING PROTEIN"/>
    <property type="match status" value="1"/>
</dbReference>
<evidence type="ECO:0000313" key="2">
    <source>
        <dbReference type="Proteomes" id="UP000018849"/>
    </source>
</evidence>
<evidence type="ECO:0000313" key="1">
    <source>
        <dbReference type="EMBL" id="EPN65926.1"/>
    </source>
</evidence>
<keyword evidence="1" id="KW-0675">Receptor</keyword>
<dbReference type="EMBL" id="AOKF01000608">
    <property type="protein sequence ID" value="EPN65926.1"/>
    <property type="molecule type" value="Genomic_DNA"/>
</dbReference>
<dbReference type="InterPro" id="IPR028082">
    <property type="entry name" value="Peripla_BP_I"/>
</dbReference>
<dbReference type="AlphaFoldDB" id="A0A656K2H4"/>
<dbReference type="Proteomes" id="UP000018849">
    <property type="component" value="Unassembled WGS sequence"/>
</dbReference>
<dbReference type="Pfam" id="PF13433">
    <property type="entry name" value="Peripla_BP_5"/>
    <property type="match status" value="1"/>
</dbReference>
<reference evidence="1 2" key="1">
    <citation type="journal article" date="2013" name="PLoS Pathog.">
        <title>Genomic analysis of the Kiwifruit pathogen Pseudomonas syringae pv. actinidiae provides insight into the origins of an emergent plant disease.</title>
        <authorList>
            <person name="McCann H.C."/>
            <person name="Rikkerink E.H."/>
            <person name="Bertels F."/>
            <person name="Fiers M."/>
            <person name="Lu A."/>
            <person name="Rees-George J."/>
            <person name="Andersen M.T."/>
            <person name="Gleave A.P."/>
            <person name="Haubold B."/>
            <person name="Wohlers M.W."/>
            <person name="Guttman D.S."/>
            <person name="Wang P.W."/>
            <person name="Straub C."/>
            <person name="Vanneste J.L."/>
            <person name="Rainey P.B."/>
            <person name="Templeton M.D."/>
        </authorList>
    </citation>
    <scope>NUCLEOTIDE SEQUENCE [LARGE SCALE GENOMIC DNA]</scope>
    <source>
        <strain evidence="1 2">ICMP 19096</strain>
    </source>
</reference>
<dbReference type="PANTHER" id="PTHR47628">
    <property type="match status" value="1"/>
</dbReference>